<dbReference type="eggNOG" id="COG0772">
    <property type="taxonomic scope" value="Bacteria"/>
</dbReference>
<dbReference type="PANTHER" id="PTHR30474:SF1">
    <property type="entry name" value="PEPTIDOGLYCAN GLYCOSYLTRANSFERASE MRDB"/>
    <property type="match status" value="1"/>
</dbReference>
<evidence type="ECO:0000256" key="1">
    <source>
        <dbReference type="ARBA" id="ARBA00004141"/>
    </source>
</evidence>
<dbReference type="GO" id="GO:0015648">
    <property type="term" value="F:lipid-linked peptidoglycan transporter activity"/>
    <property type="evidence" value="ECO:0007669"/>
    <property type="project" value="TreeGrafter"/>
</dbReference>
<feature type="transmembrane region" description="Helical" evidence="11">
    <location>
        <begin position="275"/>
        <end position="296"/>
    </location>
</feature>
<evidence type="ECO:0000313" key="13">
    <source>
        <dbReference type="Proteomes" id="UP000001349"/>
    </source>
</evidence>
<proteinExistence type="predicted"/>
<feature type="transmembrane region" description="Helical" evidence="11">
    <location>
        <begin position="143"/>
        <end position="159"/>
    </location>
</feature>
<keyword evidence="3" id="KW-0328">Glycosyltransferase</keyword>
<feature type="transmembrane region" description="Helical" evidence="11">
    <location>
        <begin position="308"/>
        <end position="329"/>
    </location>
</feature>
<keyword evidence="13" id="KW-1185">Reference proteome</keyword>
<dbReference type="OrthoDB" id="9812661at2"/>
<dbReference type="InterPro" id="IPR018365">
    <property type="entry name" value="Cell_cycle_FtsW-rel_CS"/>
</dbReference>
<evidence type="ECO:0000256" key="2">
    <source>
        <dbReference type="ARBA" id="ARBA00022475"/>
    </source>
</evidence>
<dbReference type="PROSITE" id="PS00428">
    <property type="entry name" value="FTSW_RODA_SPOVE"/>
    <property type="match status" value="1"/>
</dbReference>
<feature type="transmembrane region" description="Helical" evidence="11">
    <location>
        <begin position="186"/>
        <end position="205"/>
    </location>
</feature>
<dbReference type="Proteomes" id="UP000001349">
    <property type="component" value="Chromosome"/>
</dbReference>
<keyword evidence="6" id="KW-0133">Cell shape</keyword>
<name>B8I6G4_RUMCH</name>
<organism evidence="12 13">
    <name type="scientific">Ruminiclostridium cellulolyticum (strain ATCC 35319 / DSM 5812 / JCM 6584 / H10)</name>
    <name type="common">Clostridium cellulolyticum</name>
    <dbReference type="NCBI Taxonomy" id="394503"/>
    <lineage>
        <taxon>Bacteria</taxon>
        <taxon>Bacillati</taxon>
        <taxon>Bacillota</taxon>
        <taxon>Clostridia</taxon>
        <taxon>Eubacteriales</taxon>
        <taxon>Oscillospiraceae</taxon>
        <taxon>Ruminiclostridium</taxon>
    </lineage>
</organism>
<dbReference type="GO" id="GO:0071555">
    <property type="term" value="P:cell wall organization"/>
    <property type="evidence" value="ECO:0007669"/>
    <property type="project" value="UniProtKB-KW"/>
</dbReference>
<dbReference type="STRING" id="394503.Ccel_0474"/>
<keyword evidence="9 11" id="KW-0472">Membrane</keyword>
<evidence type="ECO:0000256" key="9">
    <source>
        <dbReference type="ARBA" id="ARBA00023136"/>
    </source>
</evidence>
<evidence type="ECO:0000256" key="5">
    <source>
        <dbReference type="ARBA" id="ARBA00022692"/>
    </source>
</evidence>
<keyword evidence="4" id="KW-0808">Transferase</keyword>
<protein>
    <submittedName>
        <fullName evidence="12">Rod shape-determining protein RodA</fullName>
    </submittedName>
</protein>
<dbReference type="GO" id="GO:0051301">
    <property type="term" value="P:cell division"/>
    <property type="evidence" value="ECO:0007669"/>
    <property type="project" value="InterPro"/>
</dbReference>
<feature type="transmembrane region" description="Helical" evidence="11">
    <location>
        <begin position="341"/>
        <end position="362"/>
    </location>
</feature>
<dbReference type="RefSeq" id="WP_012634918.1">
    <property type="nucleotide sequence ID" value="NC_011898.1"/>
</dbReference>
<dbReference type="NCBIfam" id="TIGR02210">
    <property type="entry name" value="rodA_shape"/>
    <property type="match status" value="1"/>
</dbReference>
<keyword evidence="8 11" id="KW-1133">Transmembrane helix</keyword>
<keyword evidence="2" id="KW-1003">Cell membrane</keyword>
<evidence type="ECO:0000256" key="8">
    <source>
        <dbReference type="ARBA" id="ARBA00022989"/>
    </source>
</evidence>
<comment type="subcellular location">
    <subcellularLocation>
        <location evidence="1">Membrane</location>
        <topology evidence="1">Multi-pass membrane protein</topology>
    </subcellularLocation>
</comment>
<dbReference type="Pfam" id="PF01098">
    <property type="entry name" value="FTSW_RODA_SPOVE"/>
    <property type="match status" value="1"/>
</dbReference>
<dbReference type="InterPro" id="IPR011923">
    <property type="entry name" value="RodA/MrdB"/>
</dbReference>
<feature type="transmembrane region" description="Helical" evidence="11">
    <location>
        <begin position="50"/>
        <end position="68"/>
    </location>
</feature>
<feature type="transmembrane region" description="Helical" evidence="11">
    <location>
        <begin position="74"/>
        <end position="93"/>
    </location>
</feature>
<dbReference type="GO" id="GO:0008360">
    <property type="term" value="P:regulation of cell shape"/>
    <property type="evidence" value="ECO:0007669"/>
    <property type="project" value="UniProtKB-KW"/>
</dbReference>
<dbReference type="GO" id="GO:0032153">
    <property type="term" value="C:cell division site"/>
    <property type="evidence" value="ECO:0007669"/>
    <property type="project" value="TreeGrafter"/>
</dbReference>
<gene>
    <name evidence="12" type="ordered locus">Ccel_0474</name>
</gene>
<dbReference type="KEGG" id="cce:Ccel_0474"/>
<feature type="transmembrane region" description="Helical" evidence="11">
    <location>
        <begin position="165"/>
        <end position="181"/>
    </location>
</feature>
<evidence type="ECO:0000313" key="12">
    <source>
        <dbReference type="EMBL" id="ACL74856.1"/>
    </source>
</evidence>
<reference evidence="12 13" key="1">
    <citation type="submission" date="2009-01" db="EMBL/GenBank/DDBJ databases">
        <title>Complete sequence of Clostridium cellulolyticum H10.</title>
        <authorList>
            <consortium name="US DOE Joint Genome Institute"/>
            <person name="Lucas S."/>
            <person name="Copeland A."/>
            <person name="Lapidus A."/>
            <person name="Glavina del Rio T."/>
            <person name="Dalin E."/>
            <person name="Tice H."/>
            <person name="Bruce D."/>
            <person name="Goodwin L."/>
            <person name="Pitluck S."/>
            <person name="Chertkov O."/>
            <person name="Saunders E."/>
            <person name="Brettin T."/>
            <person name="Detter J.C."/>
            <person name="Han C."/>
            <person name="Larimer F."/>
            <person name="Land M."/>
            <person name="Hauser L."/>
            <person name="Kyrpides N."/>
            <person name="Ivanova N."/>
            <person name="Zhou J."/>
            <person name="Richardson P."/>
        </authorList>
    </citation>
    <scope>NUCLEOTIDE SEQUENCE [LARGE SCALE GENOMIC DNA]</scope>
    <source>
        <strain evidence="13">ATCC 35319 / DSM 5812 / JCM 6584 / H10</strain>
    </source>
</reference>
<dbReference type="AlphaFoldDB" id="B8I6G4"/>
<evidence type="ECO:0000256" key="4">
    <source>
        <dbReference type="ARBA" id="ARBA00022679"/>
    </source>
</evidence>
<evidence type="ECO:0000256" key="3">
    <source>
        <dbReference type="ARBA" id="ARBA00022676"/>
    </source>
</evidence>
<evidence type="ECO:0000256" key="10">
    <source>
        <dbReference type="ARBA" id="ARBA00023316"/>
    </source>
</evidence>
<feature type="transmembrane region" description="Helical" evidence="11">
    <location>
        <begin position="18"/>
        <end position="38"/>
    </location>
</feature>
<dbReference type="GO" id="GO:0009252">
    <property type="term" value="P:peptidoglycan biosynthetic process"/>
    <property type="evidence" value="ECO:0007669"/>
    <property type="project" value="UniProtKB-KW"/>
</dbReference>
<dbReference type="GO" id="GO:0016757">
    <property type="term" value="F:glycosyltransferase activity"/>
    <property type="evidence" value="ECO:0007669"/>
    <property type="project" value="UniProtKB-KW"/>
</dbReference>
<evidence type="ECO:0000256" key="7">
    <source>
        <dbReference type="ARBA" id="ARBA00022984"/>
    </source>
</evidence>
<keyword evidence="7" id="KW-0573">Peptidoglycan synthesis</keyword>
<accession>B8I6G4</accession>
<dbReference type="HOGENOM" id="CLU_029243_2_2_9"/>
<keyword evidence="5 11" id="KW-0812">Transmembrane</keyword>
<sequence>MYFVEKSQASNPYKRFDYVLFISVLLLSAIGLIVLSSAVRTRPGMLKSQILAMIMGVALCLILSIIDYKDLKVLSLFIFFATMALMVLVLFLGTGEELGNKNWIKIAGFSIQPSEYAKIAYIILVSVFLERIKDSTEKNKSDIIKFIVYSGVAVGFVLLQKDLGTALVFGFIFLIFIYIAGIPYRYIFILGGMLLLSLPFVWVYILNGYRRERILTFISPDRDPQGTGFNVIQSKIAVGSGQLFGQGYGNGLQTQSRNVPVNESDFIFSVVGEEFGFIGGIIIIILGLIILLRCIYIAKNSSDTYGSFLVMGVTGMLGFHFIENIGMSIGLLPVTGLPLPFVSQGGTAVLANYIAIGIVLSVSSRRKKSLFSTKDKRR</sequence>
<evidence type="ECO:0000256" key="6">
    <source>
        <dbReference type="ARBA" id="ARBA00022960"/>
    </source>
</evidence>
<dbReference type="EMBL" id="CP001348">
    <property type="protein sequence ID" value="ACL74856.1"/>
    <property type="molecule type" value="Genomic_DNA"/>
</dbReference>
<keyword evidence="10" id="KW-0961">Cell wall biogenesis/degradation</keyword>
<dbReference type="InterPro" id="IPR001182">
    <property type="entry name" value="FtsW/RodA"/>
</dbReference>
<evidence type="ECO:0000256" key="11">
    <source>
        <dbReference type="SAM" id="Phobius"/>
    </source>
</evidence>
<dbReference type="GO" id="GO:0005886">
    <property type="term" value="C:plasma membrane"/>
    <property type="evidence" value="ECO:0007669"/>
    <property type="project" value="TreeGrafter"/>
</dbReference>
<dbReference type="PANTHER" id="PTHR30474">
    <property type="entry name" value="CELL CYCLE PROTEIN"/>
    <property type="match status" value="1"/>
</dbReference>